<evidence type="ECO:0000256" key="3">
    <source>
        <dbReference type="ARBA" id="ARBA00022532"/>
    </source>
</evidence>
<comment type="catalytic activity">
    <reaction evidence="6">
        <text>N(6)-[(R)-lipoyl]-L-lysyl-[protein] + 2-oxoglutarate + H(+) = N(6)-[(R)-S(8)-succinyldihydrolipoyl]-L-lysyl-[protein] + CO2</text>
        <dbReference type="Rhea" id="RHEA:12188"/>
        <dbReference type="Rhea" id="RHEA-COMP:10474"/>
        <dbReference type="Rhea" id="RHEA-COMP:20092"/>
        <dbReference type="ChEBI" id="CHEBI:15378"/>
        <dbReference type="ChEBI" id="CHEBI:16526"/>
        <dbReference type="ChEBI" id="CHEBI:16810"/>
        <dbReference type="ChEBI" id="CHEBI:83099"/>
        <dbReference type="ChEBI" id="CHEBI:83120"/>
        <dbReference type="EC" id="1.2.4.2"/>
    </reaction>
</comment>
<dbReference type="Gene3D" id="3.40.50.920">
    <property type="match status" value="1"/>
</dbReference>
<proteinExistence type="predicted"/>
<dbReference type="CDD" id="cd07036">
    <property type="entry name" value="TPP_PYR_E1-PDHc-beta_like"/>
    <property type="match status" value="1"/>
</dbReference>
<keyword evidence="4" id="KW-0560">Oxidoreductase</keyword>
<evidence type="ECO:0000256" key="6">
    <source>
        <dbReference type="ARBA" id="ARBA00051911"/>
    </source>
</evidence>
<organism evidence="8 9">
    <name type="scientific">Herbiconiux oxytropis</name>
    <dbReference type="NCBI Taxonomy" id="2970915"/>
    <lineage>
        <taxon>Bacteria</taxon>
        <taxon>Bacillati</taxon>
        <taxon>Actinomycetota</taxon>
        <taxon>Actinomycetes</taxon>
        <taxon>Micrococcales</taxon>
        <taxon>Microbacteriaceae</taxon>
        <taxon>Herbiconiux</taxon>
    </lineage>
</organism>
<dbReference type="GO" id="GO:0000287">
    <property type="term" value="F:magnesium ion binding"/>
    <property type="evidence" value="ECO:0007669"/>
    <property type="project" value="UniProtKB-ARBA"/>
</dbReference>
<dbReference type="SUPFAM" id="SSF52518">
    <property type="entry name" value="Thiamin diphosphate-binding fold (THDP-binding)"/>
    <property type="match status" value="2"/>
</dbReference>
<dbReference type="InterPro" id="IPR029061">
    <property type="entry name" value="THDP-binding"/>
</dbReference>
<feature type="domain" description="Transketolase-like pyrimidine-binding" evidence="7">
    <location>
        <begin position="401"/>
        <end position="583"/>
    </location>
</feature>
<keyword evidence="9" id="KW-1185">Reference proteome</keyword>
<evidence type="ECO:0000313" key="9">
    <source>
        <dbReference type="Proteomes" id="UP001165587"/>
    </source>
</evidence>
<evidence type="ECO:0000256" key="1">
    <source>
        <dbReference type="ARBA" id="ARBA00001964"/>
    </source>
</evidence>
<dbReference type="InterPro" id="IPR001017">
    <property type="entry name" value="DH_E1"/>
</dbReference>
<protein>
    <recommendedName>
        <fullName evidence="2">dihydrolipoyllysine-residue succinyltransferase</fullName>
        <ecNumber evidence="2">2.3.1.61</ecNumber>
    </recommendedName>
</protein>
<dbReference type="GO" id="GO:0006099">
    <property type="term" value="P:tricarboxylic acid cycle"/>
    <property type="evidence" value="ECO:0007669"/>
    <property type="project" value="UniProtKB-KW"/>
</dbReference>
<dbReference type="InterPro" id="IPR009014">
    <property type="entry name" value="Transketo_C/PFOR_II"/>
</dbReference>
<dbReference type="InterPro" id="IPR033248">
    <property type="entry name" value="Transketolase_C"/>
</dbReference>
<name>A0AA41XFA6_9MICO</name>
<dbReference type="GO" id="GO:0004149">
    <property type="term" value="F:dihydrolipoyllysine-residue succinyltransferase activity"/>
    <property type="evidence" value="ECO:0007669"/>
    <property type="project" value="UniProtKB-EC"/>
</dbReference>
<sequence length="734" mass="79021">MPKTRRLQTGVEWQELTTTPADWKAADPALLGTMLAELHLIRAFEETVLELAGEGLVHGPAHSSIGQEGGAVGSIVGLSSADAVNGSHRGHHQFLAKALTHVSDGRIDPAHAVTEPIQAVLQRTLAEILGLAQGYCSGRGGSMHLQWFEAGALGTNAIVGGGAPMAAGNAWAQKHSGTDNITINYFGDGAAQIGSVLESMNLAAAWKLPVMFFIENNMYAVSTKSDEITADTRFSVRGQGFGIRSWRVDGMDPLAVHLATKAAEEHMRSGEGPAIIEAEVYRFFHQNGPYPGSAFGYRPKEEEGQWKARDPLDRLAKEMMSLKLIDEAGVVALREQAKAAMSAAVAELVEADPESDGKRRIIPSLWPDVGYVNVGVRGDASELAELDASDPTSYEGEWRDLKFVDAVAGVMDRRMAEDPRIIVMGEDVHRLNGGTNGATKGLAKKYGSDAQGDGRVLGTPISENAFTGLGAGLALDGRFRPVVEFMYPDFMWVAADQVFNQIGKARHMFGADTPVPFVLRTKVAMGSGYGSQHLMDPAGIFATSPGWRIVAPSTAADYVGLMNAALALEDPVLVIEHVDLYGTADKVPEGDLDYILPPGRAAVRRTGSDVTVISYLSMVRHALEAVEQTGIDADVIDLRWLDRASIDWDTIGESIKKTNSVLIVEQGAQGTSYGGWLADEIQRRYFDWLDQPIERVHGGEASPSISKVLERAAIARTEEVVAGLERVRLGFGER</sequence>
<dbReference type="InterPro" id="IPR005475">
    <property type="entry name" value="Transketolase-like_Pyr-bd"/>
</dbReference>
<dbReference type="Gene3D" id="3.40.50.970">
    <property type="match status" value="2"/>
</dbReference>
<keyword evidence="3" id="KW-0816">Tricarboxylic acid cycle</keyword>
<evidence type="ECO:0000259" key="7">
    <source>
        <dbReference type="SMART" id="SM00861"/>
    </source>
</evidence>
<dbReference type="RefSeq" id="WP_259530107.1">
    <property type="nucleotide sequence ID" value="NZ_JANLCK010000008.1"/>
</dbReference>
<comment type="caution">
    <text evidence="8">The sequence shown here is derived from an EMBL/GenBank/DDBJ whole genome shotgun (WGS) entry which is preliminary data.</text>
</comment>
<evidence type="ECO:0000256" key="5">
    <source>
        <dbReference type="ARBA" id="ARBA00023052"/>
    </source>
</evidence>
<dbReference type="PANTHER" id="PTHR43257">
    <property type="entry name" value="PYRUVATE DEHYDROGENASE E1 COMPONENT BETA SUBUNIT"/>
    <property type="match status" value="1"/>
</dbReference>
<comment type="cofactor">
    <cofactor evidence="1">
        <name>thiamine diphosphate</name>
        <dbReference type="ChEBI" id="CHEBI:58937"/>
    </cofactor>
</comment>
<evidence type="ECO:0000313" key="8">
    <source>
        <dbReference type="EMBL" id="MCS5727137.1"/>
    </source>
</evidence>
<dbReference type="GO" id="GO:0004591">
    <property type="term" value="F:oxoglutarate dehydrogenase (succinyl-transferring) activity"/>
    <property type="evidence" value="ECO:0007669"/>
    <property type="project" value="UniProtKB-EC"/>
</dbReference>
<dbReference type="Proteomes" id="UP001165587">
    <property type="component" value="Unassembled WGS sequence"/>
</dbReference>
<dbReference type="SMART" id="SM00861">
    <property type="entry name" value="Transket_pyr"/>
    <property type="match status" value="1"/>
</dbReference>
<evidence type="ECO:0000256" key="2">
    <source>
        <dbReference type="ARBA" id="ARBA00012945"/>
    </source>
</evidence>
<dbReference type="Pfam" id="PF02780">
    <property type="entry name" value="Transketolase_C"/>
    <property type="match status" value="1"/>
</dbReference>
<dbReference type="SUPFAM" id="SSF52922">
    <property type="entry name" value="TK C-terminal domain-like"/>
    <property type="match status" value="1"/>
</dbReference>
<dbReference type="PANTHER" id="PTHR43257:SF2">
    <property type="entry name" value="PYRUVATE DEHYDROGENASE E1 COMPONENT SUBUNIT BETA"/>
    <property type="match status" value="1"/>
</dbReference>
<dbReference type="EC" id="2.3.1.61" evidence="2"/>
<dbReference type="AlphaFoldDB" id="A0AA41XFA6"/>
<dbReference type="Pfam" id="PF00676">
    <property type="entry name" value="E1_dh"/>
    <property type="match status" value="1"/>
</dbReference>
<reference evidence="8" key="1">
    <citation type="submission" date="2022-08" db="EMBL/GenBank/DDBJ databases">
        <authorList>
            <person name="Deng Y."/>
            <person name="Han X.-F."/>
            <person name="Zhang Y.-Q."/>
        </authorList>
    </citation>
    <scope>NUCLEOTIDE SEQUENCE</scope>
    <source>
        <strain evidence="8">CPCC 203407</strain>
    </source>
</reference>
<evidence type="ECO:0000256" key="4">
    <source>
        <dbReference type="ARBA" id="ARBA00023002"/>
    </source>
</evidence>
<dbReference type="EMBL" id="JANLCK010000008">
    <property type="protein sequence ID" value="MCS5727137.1"/>
    <property type="molecule type" value="Genomic_DNA"/>
</dbReference>
<dbReference type="CDD" id="cd02000">
    <property type="entry name" value="TPP_E1_PDC_ADC_BCADC"/>
    <property type="match status" value="1"/>
</dbReference>
<keyword evidence="5" id="KW-0786">Thiamine pyrophosphate</keyword>
<accession>A0AA41XFA6</accession>
<dbReference type="Pfam" id="PF02779">
    <property type="entry name" value="Transket_pyr"/>
    <property type="match status" value="1"/>
</dbReference>
<gene>
    <name evidence="8" type="ORF">N1028_14650</name>
</gene>